<evidence type="ECO:0000313" key="1">
    <source>
        <dbReference type="EMBL" id="QDS88738.1"/>
    </source>
</evidence>
<proteinExistence type="predicted"/>
<name>A0A517M1I6_9BACT</name>
<sequence>MRELWNDHQQFFLSQVFVDPEVLIGLPEFVVEVEAQRLLGRQTPHLGSTAEGGRGPEERAWSAFGSSGRNGGVTVAGREAQWSPLALWVAEQIRLGIRPITLPPLTELLPSIYRSKHVDYRFGFFTQLFSGPRDSHPPTIDDLSWQDAFKLLNRLTAAYPSVPWTMSQQHIDDTARFHEQVAREAIVTTAKVRSQKPPTKNSPLIPGTFHEALREYYQHRKAYFTKAGEFDGSGHHMLGMIDNFQNRQPDVPLAMLDFTRCLEIYDFWKNRPLNLRTKGPLSKKHCASHVGELRRFFIWLHTSDKFAWRRPEDFDLIETKVKRLPSDRRSIQDIDLKTFSVEHLKLIYKHAMPAQRLKLLWCLNCSHGAAEIGRVEWEDLFLNQRHPWTSEGLKFDSDDDDSWCGLLRPKTDVVGWWLLWPETVQLTEWWNAELQQRLKRELKPAERMLLTNTGANLYRDSSRNAQTSFSNEWRRLLSRVVKAEGKGAVPSLPFGTLRDQFSNWLGSEQNRAVLASVALAHGIPHKGDKLLFKHYSNRPWAHLFEAQKDYRQHLQPMFDDVPDPLVIHDPLTSKIMDHWNAGTRDVRVIAKECEVHSTTVRQKLKDCGLA</sequence>
<reference evidence="1 2" key="1">
    <citation type="submission" date="2019-02" db="EMBL/GenBank/DDBJ databases">
        <title>Deep-cultivation of Planctomycetes and their phenomic and genomic characterization uncovers novel biology.</title>
        <authorList>
            <person name="Wiegand S."/>
            <person name="Jogler M."/>
            <person name="Boedeker C."/>
            <person name="Pinto D."/>
            <person name="Vollmers J."/>
            <person name="Rivas-Marin E."/>
            <person name="Kohn T."/>
            <person name="Peeters S.H."/>
            <person name="Heuer A."/>
            <person name="Rast P."/>
            <person name="Oberbeckmann S."/>
            <person name="Bunk B."/>
            <person name="Jeske O."/>
            <person name="Meyerdierks A."/>
            <person name="Storesund J.E."/>
            <person name="Kallscheuer N."/>
            <person name="Luecker S."/>
            <person name="Lage O.M."/>
            <person name="Pohl T."/>
            <person name="Merkel B.J."/>
            <person name="Hornburger P."/>
            <person name="Mueller R.-W."/>
            <person name="Bruemmer F."/>
            <person name="Labrenz M."/>
            <person name="Spormann A.M."/>
            <person name="Op den Camp H."/>
            <person name="Overmann J."/>
            <person name="Amann R."/>
            <person name="Jetten M.S.M."/>
            <person name="Mascher T."/>
            <person name="Medema M.H."/>
            <person name="Devos D.P."/>
            <person name="Kaster A.-K."/>
            <person name="Ovreas L."/>
            <person name="Rohde M."/>
            <person name="Galperin M.Y."/>
            <person name="Jogler C."/>
        </authorList>
    </citation>
    <scope>NUCLEOTIDE SEQUENCE [LARGE SCALE GENOMIC DNA]</scope>
    <source>
        <strain evidence="1 2">EC9</strain>
    </source>
</reference>
<evidence type="ECO:0000313" key="2">
    <source>
        <dbReference type="Proteomes" id="UP000319557"/>
    </source>
</evidence>
<dbReference type="AlphaFoldDB" id="A0A517M1I6"/>
<organism evidence="1 2">
    <name type="scientific">Rosistilla ulvae</name>
    <dbReference type="NCBI Taxonomy" id="1930277"/>
    <lineage>
        <taxon>Bacteria</taxon>
        <taxon>Pseudomonadati</taxon>
        <taxon>Planctomycetota</taxon>
        <taxon>Planctomycetia</taxon>
        <taxon>Pirellulales</taxon>
        <taxon>Pirellulaceae</taxon>
        <taxon>Rosistilla</taxon>
    </lineage>
</organism>
<dbReference type="Proteomes" id="UP000319557">
    <property type="component" value="Chromosome"/>
</dbReference>
<dbReference type="KEGG" id="ruv:EC9_29320"/>
<protein>
    <recommendedName>
        <fullName evidence="3">Core-binding (CB) domain-containing protein</fullName>
    </recommendedName>
</protein>
<dbReference type="EMBL" id="CP036261">
    <property type="protein sequence ID" value="QDS88738.1"/>
    <property type="molecule type" value="Genomic_DNA"/>
</dbReference>
<evidence type="ECO:0008006" key="3">
    <source>
        <dbReference type="Google" id="ProtNLM"/>
    </source>
</evidence>
<gene>
    <name evidence="1" type="ORF">EC9_29320</name>
</gene>
<keyword evidence="2" id="KW-1185">Reference proteome</keyword>
<accession>A0A517M1I6</accession>